<keyword evidence="8" id="KW-1185">Reference proteome</keyword>
<feature type="region of interest" description="Disordered" evidence="5">
    <location>
        <begin position="1246"/>
        <end position="1275"/>
    </location>
</feature>
<protein>
    <recommendedName>
        <fullName evidence="2">separase</fullName>
        <ecNumber evidence="2">3.4.22.49</ecNumber>
    </recommendedName>
</protein>
<proteinExistence type="predicted"/>
<evidence type="ECO:0000313" key="8">
    <source>
        <dbReference type="Proteomes" id="UP000000539"/>
    </source>
</evidence>
<reference evidence="7" key="3">
    <citation type="submission" date="2025-09" db="UniProtKB">
        <authorList>
            <consortium name="Ensembl"/>
        </authorList>
    </citation>
    <scope>IDENTIFICATION</scope>
    <source>
        <strain evidence="7">broiler</strain>
    </source>
</reference>
<comment type="catalytic activity">
    <reaction evidence="1">
        <text>All bonds known to be hydrolyzed by this endopeptidase have arginine in P1 and an acidic residue in P4. P6 is often occupied by an acidic residue or by a hydroxy-amino-acid residue, the phosphorylation of which enhances cleavage.</text>
        <dbReference type="EC" id="3.4.22.49"/>
    </reaction>
</comment>
<dbReference type="OrthoDB" id="10255632at2759"/>
<evidence type="ECO:0000313" key="7">
    <source>
        <dbReference type="Ensembl" id="ENSGALP00010036695.1"/>
    </source>
</evidence>
<evidence type="ECO:0000256" key="5">
    <source>
        <dbReference type="SAM" id="MobiDB-lite"/>
    </source>
</evidence>
<feature type="domain" description="Peptidase C50" evidence="6">
    <location>
        <begin position="1602"/>
        <end position="1697"/>
    </location>
</feature>
<dbReference type="PANTHER" id="PTHR12792">
    <property type="entry name" value="EXTRA SPINDLE POLES 1-RELATED"/>
    <property type="match status" value="1"/>
</dbReference>
<sequence length="1778" mass="192975">MNRLKGTDFVSRTASPEGTEELLRELLVNTGALSPPPSTVCDRVLRACVQRLAEPGCGLTHTDAVLALAEAACRGFVTAATAPPSPLYLEKILYYLLKNAAARGHRSACRRAAELLHAQLCAHQQSHAPSADFSAVVHSSFCSAVGPCASCCCWRTRRGPVLPLEPPFFTSQTARQAVLAATLSKAHHAPSSACFGRELRGILTSLREGAARPPSLPQALCFLELALEQCRQLCQSGCHGEAEAVVRDARGFVGGSEAFGEALALLEAGVQLSRALAPNGGSAGPALAQAAAALGGAAKASGRFLRVLAEGCQFITASLHQRARSSQQQPMPRDNVLQLCAFVRGHCRVLGLLLRVAPPDGVKQRLVLKQLLYHSLQLFTSVACDTFRSSQVLLVDTVMQMLEALEGLPQREQAKYLDITASCTFKLAYVFYSQNLHKEASSVSELFCQRLKQIDAFRFPEIPPEKLHRCFRLQVESYQKLGLLESALASCVQWLTSLRGRVGELLAEPIGLWARVKMDSVKQGAEDLRLRTLKEELSAHHLDADTLVAVLFAELKAYKSIRADTGQERYNVLCDLLEICSEDSGRLHERAACLVELAQVLCYHNYAQQTDCSALDSVHEALRLLDSVPRSAENREQLLDDRAQALLWLYICTLESKLEEGIAREQRVKALGQKSLEDFEPNDLNYESRLQEDAFLNSGISFNLLTELGEIPAVRSVEQTTASLRVTAALYRLMDKPLQAMESYLLVRALCSALGDNLGTAGALCQVTKLLLQLECPSLCQEAESCLQRTDGGSDSYLLLQQTCLVLRSQLYCASHRVSLPESPFVSAAVCSRIPALQKTAKVWYMLQAQVLQLTATYLSLPPSHLSCSHAGWKTPETALSEAHRLLRGIVLLLMGSNVLGSHKSAADIRFIDCGDNVLQKWQVLADLLGCSEHLVVLLSGVEVMCKAKAFCLEAIKLAVKLQAVRWCASFLVLKAQLELQQSELELSHWNLQQALFLLESGTGDSGMRLEFVAMVSGLEKADDLSSSPQLKPKRKRRLAFLAHPAACPCCLCSDLTLSSLCLRWLLCCARGELAAGSAAEGLGLIQATLQRCGTVGPRFTVLLQDKLGSGHEAPALRLLDDLVATGYAALALHSLDCKARAQGSVASPARKPRGKKKQQAKSTDTDDAFALGDSDSKVPPIVVRPAAVPCTPCQKPSCPLAKTYTRGAAMSLRPRAPFTVFSEASPPLSKSQLLKAPKACGKTRSRLPVSGAGGGQVAPGARCSPATPLSPSSASATAHPAQLYSQLCQLLALATGDQDPITTAYLLAESVSVTTRHQLLSIIHKKLQMLLHTIHTTCHLTELQDLFSFSPTGVEPQECTSFSEQLQQIPAGVTVCVLTLVSIQPTSVGDTLLLTRLERGSAPITVRIPTAHTKTPLSSVLSDFDSIQKEQKDANGYTEKRAWWLCRFELDQRMKNLIETLEMQVLGCWKAALLPAAQDPLLAEEAARLCAQLQQCGWWGKDPTLLKVLLNAAALLSPADVQALAVGLCPAQPSRARLLLQEPGGSVILVLDKHLQKLPWESMACLRDLPVTRLPSLRFLLSYTLTQRQQTNSVLCRGIDPSRTFYVLNPQNNLSSTEECFRSWFESEPGWRGVTGSVPSQEQMQAALLEHDLYIYAGHGAGARLLDGQTISQLQCRAVALLFGCSSAALAVRGSLEGTGIVLKYIMAGCPLVLGNLWDVTDRDIDRYAEALLRAWLGAPRPGAPLLHYMAEARRAPRLQHLIGAAPVAYGLPVALQ</sequence>
<dbReference type="GO" id="GO:0051307">
    <property type="term" value="P:meiotic chromosome separation"/>
    <property type="evidence" value="ECO:0000318"/>
    <property type="project" value="GO_Central"/>
</dbReference>
<reference evidence="7" key="1">
    <citation type="submission" date="2020-11" db="EMBL/GenBank/DDBJ databases">
        <title>Gallus gallus (Chicken) genome, bGalGal1, GRCg7b, maternal haplotype autosomes + Z &amp; W.</title>
        <authorList>
            <person name="Warren W."/>
            <person name="Formenti G."/>
            <person name="Fedrigo O."/>
            <person name="Haase B."/>
            <person name="Mountcastle J."/>
            <person name="Balacco J."/>
            <person name="Tracey A."/>
            <person name="Schneider V."/>
            <person name="Okimoto R."/>
            <person name="Cheng H."/>
            <person name="Hawken R."/>
            <person name="Howe K."/>
            <person name="Jarvis E.D."/>
        </authorList>
    </citation>
    <scope>NUCLEOTIDE SEQUENCE [LARGE SCALE GENOMIC DNA]</scope>
    <source>
        <strain evidence="7">Broiler</strain>
    </source>
</reference>
<dbReference type="Proteomes" id="UP000000539">
    <property type="component" value="Chromosome 34"/>
</dbReference>
<dbReference type="GO" id="GO:0006508">
    <property type="term" value="P:proteolysis"/>
    <property type="evidence" value="ECO:0007669"/>
    <property type="project" value="InterPro"/>
</dbReference>
<gene>
    <name evidence="7" type="primary">ESPL1</name>
</gene>
<evidence type="ECO:0000256" key="4">
    <source>
        <dbReference type="ARBA" id="ARBA00022829"/>
    </source>
</evidence>
<name>A0A8V1A5U2_CHICK</name>
<organism evidence="7 8">
    <name type="scientific">Gallus gallus</name>
    <name type="common">Chicken</name>
    <dbReference type="NCBI Taxonomy" id="9031"/>
    <lineage>
        <taxon>Eukaryota</taxon>
        <taxon>Metazoa</taxon>
        <taxon>Chordata</taxon>
        <taxon>Craniata</taxon>
        <taxon>Vertebrata</taxon>
        <taxon>Euteleostomi</taxon>
        <taxon>Archelosauria</taxon>
        <taxon>Archosauria</taxon>
        <taxon>Dinosauria</taxon>
        <taxon>Saurischia</taxon>
        <taxon>Theropoda</taxon>
        <taxon>Coelurosauria</taxon>
        <taxon>Aves</taxon>
        <taxon>Neognathae</taxon>
        <taxon>Galloanserae</taxon>
        <taxon>Galliformes</taxon>
        <taxon>Phasianidae</taxon>
        <taxon>Phasianinae</taxon>
        <taxon>Gallus</taxon>
    </lineage>
</organism>
<evidence type="ECO:0000256" key="2">
    <source>
        <dbReference type="ARBA" id="ARBA00012489"/>
    </source>
</evidence>
<dbReference type="GO" id="GO:0000070">
    <property type="term" value="P:mitotic sister chromatid segregation"/>
    <property type="evidence" value="ECO:0007669"/>
    <property type="project" value="Ensembl"/>
</dbReference>
<dbReference type="Pfam" id="PF03568">
    <property type="entry name" value="Separin_C"/>
    <property type="match status" value="2"/>
</dbReference>
<keyword evidence="4" id="KW-0159">Chromosome partition</keyword>
<dbReference type="InterPro" id="IPR005314">
    <property type="entry name" value="Peptidase_C50"/>
</dbReference>
<dbReference type="GO" id="GO:0005813">
    <property type="term" value="C:centrosome"/>
    <property type="evidence" value="ECO:0000318"/>
    <property type="project" value="GO_Central"/>
</dbReference>
<dbReference type="PANTHER" id="PTHR12792:SF0">
    <property type="entry name" value="SEPARIN"/>
    <property type="match status" value="1"/>
</dbReference>
<dbReference type="InterPro" id="IPR030397">
    <property type="entry name" value="SEPARIN_core_dom"/>
</dbReference>
<dbReference type="GO" id="GO:0005737">
    <property type="term" value="C:cytoplasm"/>
    <property type="evidence" value="ECO:0000318"/>
    <property type="project" value="GO_Central"/>
</dbReference>
<dbReference type="GO" id="GO:0072686">
    <property type="term" value="C:mitotic spindle"/>
    <property type="evidence" value="ECO:0000318"/>
    <property type="project" value="GO_Central"/>
</dbReference>
<keyword evidence="3" id="KW-0378">Hydrolase</keyword>
<dbReference type="GO" id="GO:0004197">
    <property type="term" value="F:cysteine-type endopeptidase activity"/>
    <property type="evidence" value="ECO:0000318"/>
    <property type="project" value="GO_Central"/>
</dbReference>
<dbReference type="GeneTree" id="ENSGT00390000004990"/>
<accession>A0A8V1A5U2</accession>
<evidence type="ECO:0000259" key="6">
    <source>
        <dbReference type="PROSITE" id="PS51700"/>
    </source>
</evidence>
<feature type="compositionally biased region" description="Basic residues" evidence="5">
    <location>
        <begin position="1151"/>
        <end position="1160"/>
    </location>
</feature>
<dbReference type="GO" id="GO:0005634">
    <property type="term" value="C:nucleus"/>
    <property type="evidence" value="ECO:0000318"/>
    <property type="project" value="GO_Central"/>
</dbReference>
<feature type="region of interest" description="Disordered" evidence="5">
    <location>
        <begin position="1144"/>
        <end position="1177"/>
    </location>
</feature>
<dbReference type="PROSITE" id="PS51700">
    <property type="entry name" value="SEPARIN"/>
    <property type="match status" value="1"/>
</dbReference>
<reference evidence="7" key="2">
    <citation type="submission" date="2025-08" db="UniProtKB">
        <authorList>
            <consortium name="Ensembl"/>
        </authorList>
    </citation>
    <scope>IDENTIFICATION</scope>
    <source>
        <strain evidence="7">broiler</strain>
    </source>
</reference>
<evidence type="ECO:0000256" key="1">
    <source>
        <dbReference type="ARBA" id="ARBA00000451"/>
    </source>
</evidence>
<dbReference type="FunCoup" id="A0A8V1A5U2">
    <property type="interactions" value="579"/>
</dbReference>
<dbReference type="EC" id="3.4.22.49" evidence="2"/>
<feature type="compositionally biased region" description="Low complexity" evidence="5">
    <location>
        <begin position="1265"/>
        <end position="1275"/>
    </location>
</feature>
<evidence type="ECO:0000256" key="3">
    <source>
        <dbReference type="ARBA" id="ARBA00022801"/>
    </source>
</evidence>
<dbReference type="Ensembl" id="ENSGALT00010059935.1">
    <property type="protein sequence ID" value="ENSGALP00010036695.1"/>
    <property type="gene ID" value="ENSGALG00010024563.1"/>
</dbReference>